<dbReference type="PANTHER" id="PTHR43353:SF5">
    <property type="entry name" value="SUCCINATE-SEMIALDEHYDE DEHYDROGENASE, MITOCHONDRIAL"/>
    <property type="match status" value="1"/>
</dbReference>
<evidence type="ECO:0000256" key="1">
    <source>
        <dbReference type="ARBA" id="ARBA00023002"/>
    </source>
</evidence>
<dbReference type="Pfam" id="PF00171">
    <property type="entry name" value="Aldedh"/>
    <property type="match status" value="1"/>
</dbReference>
<accession>A0A2A9DT80</accession>
<proteinExistence type="predicted"/>
<name>A0A2A9DT80_9MICO</name>
<gene>
    <name evidence="3" type="ORF">ATJ78_0817</name>
</gene>
<dbReference type="Gene3D" id="3.40.605.10">
    <property type="entry name" value="Aldehyde Dehydrogenase, Chain A, domain 1"/>
    <property type="match status" value="1"/>
</dbReference>
<dbReference type="GO" id="GO:0004777">
    <property type="term" value="F:succinate-semialdehyde dehydrogenase (NAD+) activity"/>
    <property type="evidence" value="ECO:0007669"/>
    <property type="project" value="TreeGrafter"/>
</dbReference>
<dbReference type="Proteomes" id="UP000221369">
    <property type="component" value="Unassembled WGS sequence"/>
</dbReference>
<dbReference type="AlphaFoldDB" id="A0A2A9DT80"/>
<protein>
    <submittedName>
        <fullName evidence="3">Succinate-semialdehyde dehydrogenase/glutarate-semialdehyde dehydrogenase</fullName>
    </submittedName>
</protein>
<dbReference type="InterPro" id="IPR016161">
    <property type="entry name" value="Ald_DH/histidinol_DH"/>
</dbReference>
<sequence length="483" mass="50328">MNQLSESGVRIGGEIVSDGQGRRRIEAISPVDGNAFGDVLQGTADDALRAFDVAKQSFGSWSATPVDERVATLRAIAGALRDEASATGESSWAWLLSTETGKRLAEAQGEINFSAVYFDAFADLLEAQRDEHFSVIPGITHRVQPQAMGVVAVITPWNFPVSIPARKIAAALAAGCTVVFRAAELAALSSLRLSALIERFVPAGVVNTVLGTPADVVTPWLERVDCVSFTGSTRVGRIINEQIAPRFTPAVMELGGNASFVVLDDADINAAVDTLMIAKFRNNGQSCIGANNVLIPRSLEADFRDALTAAASSLVVGDPRDAATDLGALAPEKDPARVASLVDDAVAAGGEALLGQTELPTSGHYAAPQFVMNAPASSTLVADEVFGPAAGIIAYDDLNEALGLQRASGYGLASYVCTQDESRADAVAAEFRAGIIGINTATPNYPGAPFGGIGLSGLGYEGGRQGLEAHQHFRTIATKTESV</sequence>
<feature type="domain" description="Aldehyde dehydrogenase" evidence="2">
    <location>
        <begin position="20"/>
        <end position="475"/>
    </location>
</feature>
<dbReference type="InterPro" id="IPR016162">
    <property type="entry name" value="Ald_DH_N"/>
</dbReference>
<dbReference type="InterPro" id="IPR015590">
    <property type="entry name" value="Aldehyde_DH_dom"/>
</dbReference>
<dbReference type="PANTHER" id="PTHR43353">
    <property type="entry name" value="SUCCINATE-SEMIALDEHYDE DEHYDROGENASE, MITOCHONDRIAL"/>
    <property type="match status" value="1"/>
</dbReference>
<comment type="caution">
    <text evidence="3">The sequence shown here is derived from an EMBL/GenBank/DDBJ whole genome shotgun (WGS) entry which is preliminary data.</text>
</comment>
<dbReference type="Gene3D" id="3.40.309.10">
    <property type="entry name" value="Aldehyde Dehydrogenase, Chain A, domain 2"/>
    <property type="match status" value="1"/>
</dbReference>
<keyword evidence="4" id="KW-1185">Reference proteome</keyword>
<dbReference type="SUPFAM" id="SSF53720">
    <property type="entry name" value="ALDH-like"/>
    <property type="match status" value="1"/>
</dbReference>
<dbReference type="RefSeq" id="WP_098406421.1">
    <property type="nucleotide sequence ID" value="NZ_PDJE01000001.1"/>
</dbReference>
<evidence type="ECO:0000259" key="2">
    <source>
        <dbReference type="Pfam" id="PF00171"/>
    </source>
</evidence>
<evidence type="ECO:0000313" key="4">
    <source>
        <dbReference type="Proteomes" id="UP000221369"/>
    </source>
</evidence>
<dbReference type="PROSITE" id="PS00070">
    <property type="entry name" value="ALDEHYDE_DEHYDR_CYS"/>
    <property type="match status" value="1"/>
</dbReference>
<evidence type="ECO:0000313" key="3">
    <source>
        <dbReference type="EMBL" id="PFG29898.1"/>
    </source>
</evidence>
<dbReference type="EMBL" id="PDJE01000001">
    <property type="protein sequence ID" value="PFG29898.1"/>
    <property type="molecule type" value="Genomic_DNA"/>
</dbReference>
<reference evidence="3 4" key="1">
    <citation type="submission" date="2017-10" db="EMBL/GenBank/DDBJ databases">
        <title>Sequencing the genomes of 1000 actinobacteria strains.</title>
        <authorList>
            <person name="Klenk H.-P."/>
        </authorList>
    </citation>
    <scope>NUCLEOTIDE SEQUENCE [LARGE SCALE GENOMIC DNA]</scope>
    <source>
        <strain evidence="3 4">DSM 21798</strain>
    </source>
</reference>
<dbReference type="InterPro" id="IPR016163">
    <property type="entry name" value="Ald_DH_C"/>
</dbReference>
<dbReference type="GO" id="GO:0009450">
    <property type="term" value="P:gamma-aminobutyric acid catabolic process"/>
    <property type="evidence" value="ECO:0007669"/>
    <property type="project" value="TreeGrafter"/>
</dbReference>
<keyword evidence="1" id="KW-0560">Oxidoreductase</keyword>
<dbReference type="InterPro" id="IPR050740">
    <property type="entry name" value="Aldehyde_DH_Superfamily"/>
</dbReference>
<organism evidence="3 4">
    <name type="scientific">Paramicrobacterium agarici</name>
    <dbReference type="NCBI Taxonomy" id="630514"/>
    <lineage>
        <taxon>Bacteria</taxon>
        <taxon>Bacillati</taxon>
        <taxon>Actinomycetota</taxon>
        <taxon>Actinomycetes</taxon>
        <taxon>Micrococcales</taxon>
        <taxon>Microbacteriaceae</taxon>
        <taxon>Paramicrobacterium</taxon>
    </lineage>
</organism>
<dbReference type="InterPro" id="IPR016160">
    <property type="entry name" value="Ald_DH_CS_CYS"/>
</dbReference>